<keyword evidence="4" id="KW-0808">Transferase</keyword>
<protein>
    <recommendedName>
        <fullName evidence="2">histidine kinase</fullName>
        <ecNumber evidence="2">2.7.13.3</ecNumber>
    </recommendedName>
</protein>
<dbReference type="InterPro" id="IPR036890">
    <property type="entry name" value="HATPase_C_sf"/>
</dbReference>
<reference evidence="4 5" key="1">
    <citation type="submission" date="2022-10" db="EMBL/GenBank/DDBJ databases">
        <title>Paucibacter sp. hw1 Genome sequencing.</title>
        <authorList>
            <person name="Park S."/>
        </authorList>
    </citation>
    <scope>NUCLEOTIDE SEQUENCE [LARGE SCALE GENOMIC DNA]</scope>
    <source>
        <strain evidence="5">hw1</strain>
    </source>
</reference>
<gene>
    <name evidence="4" type="ORF">PRZ03_23490</name>
</gene>
<evidence type="ECO:0000256" key="1">
    <source>
        <dbReference type="ARBA" id="ARBA00000085"/>
    </source>
</evidence>
<dbReference type="InterPro" id="IPR036097">
    <property type="entry name" value="HisK_dim/P_sf"/>
</dbReference>
<dbReference type="InterPro" id="IPR004358">
    <property type="entry name" value="Sig_transdc_His_kin-like_C"/>
</dbReference>
<evidence type="ECO:0000259" key="3">
    <source>
        <dbReference type="PROSITE" id="PS50109"/>
    </source>
</evidence>
<dbReference type="RefSeq" id="WP_273602528.1">
    <property type="nucleotide sequence ID" value="NZ_JAQQXT010000027.1"/>
</dbReference>
<evidence type="ECO:0000256" key="2">
    <source>
        <dbReference type="ARBA" id="ARBA00012438"/>
    </source>
</evidence>
<dbReference type="Pfam" id="PF13492">
    <property type="entry name" value="GAF_3"/>
    <property type="match status" value="1"/>
</dbReference>
<proteinExistence type="predicted"/>
<dbReference type="InterPro" id="IPR029016">
    <property type="entry name" value="GAF-like_dom_sf"/>
</dbReference>
<dbReference type="EMBL" id="JAQQXT010000027">
    <property type="protein sequence ID" value="MDC8774538.1"/>
    <property type="molecule type" value="Genomic_DNA"/>
</dbReference>
<dbReference type="SUPFAM" id="SSF55874">
    <property type="entry name" value="ATPase domain of HSP90 chaperone/DNA topoisomerase II/histidine kinase"/>
    <property type="match status" value="1"/>
</dbReference>
<dbReference type="InterPro" id="IPR003018">
    <property type="entry name" value="GAF"/>
</dbReference>
<dbReference type="PRINTS" id="PR00344">
    <property type="entry name" value="BCTRLSENSOR"/>
</dbReference>
<dbReference type="Gene3D" id="1.10.287.130">
    <property type="match status" value="1"/>
</dbReference>
<dbReference type="PANTHER" id="PTHR43065:SF42">
    <property type="entry name" value="TWO-COMPONENT SENSOR PPRA"/>
    <property type="match status" value="1"/>
</dbReference>
<dbReference type="EC" id="2.7.13.3" evidence="2"/>
<dbReference type="Gene3D" id="3.30.450.40">
    <property type="match status" value="1"/>
</dbReference>
<keyword evidence="4" id="KW-0418">Kinase</keyword>
<dbReference type="Pfam" id="PF02518">
    <property type="entry name" value="HATPase_c"/>
    <property type="match status" value="1"/>
</dbReference>
<dbReference type="InterPro" id="IPR003594">
    <property type="entry name" value="HATPase_dom"/>
</dbReference>
<dbReference type="PROSITE" id="PS50109">
    <property type="entry name" value="HIS_KIN"/>
    <property type="match status" value="1"/>
</dbReference>
<dbReference type="Gene3D" id="3.30.565.10">
    <property type="entry name" value="Histidine kinase-like ATPase, C-terminal domain"/>
    <property type="match status" value="1"/>
</dbReference>
<dbReference type="PANTHER" id="PTHR43065">
    <property type="entry name" value="SENSOR HISTIDINE KINASE"/>
    <property type="match status" value="1"/>
</dbReference>
<comment type="catalytic activity">
    <reaction evidence="1">
        <text>ATP + protein L-histidine = ADP + protein N-phospho-L-histidine.</text>
        <dbReference type="EC" id="2.7.13.3"/>
    </reaction>
</comment>
<sequence length="335" mass="36176">METLSLLFGPLLAGDRLLGVISIQSNRQHAYGDRERFIFKALCAYAAIALDNAAAYALTESAQQETHAALMELRQMQRDLIEREKLAALGSLVAGVAHELNTPIGNSLMVASTLHEGSEEFLTLVSQGQLRKSQLEQFCRNTQDASGLLMRNLEKAAALVNGFKQLAVDQTSERRRVFNLRQTCEEVSLTLAHLLQRAGHELVVDVAEDVALDSYPGPLGQVLSNLVINAGLHGFAGRQGGHMRLSARVLEAQQVLLCFEDDGHGIAAEHLDKIFEPFFTTRLGQGGSGLGLHISYNIVRNLLGGSITVSSTLGQGTQFEIVLPLVAPGLGEALS</sequence>
<evidence type="ECO:0000313" key="4">
    <source>
        <dbReference type="EMBL" id="MDC8774538.1"/>
    </source>
</evidence>
<comment type="caution">
    <text evidence="4">The sequence shown here is derived from an EMBL/GenBank/DDBJ whole genome shotgun (WGS) entry which is preliminary data.</text>
</comment>
<dbReference type="SUPFAM" id="SSF55781">
    <property type="entry name" value="GAF domain-like"/>
    <property type="match status" value="1"/>
</dbReference>
<dbReference type="SUPFAM" id="SSF47384">
    <property type="entry name" value="Homodimeric domain of signal transducing histidine kinase"/>
    <property type="match status" value="1"/>
</dbReference>
<dbReference type="GO" id="GO:0016301">
    <property type="term" value="F:kinase activity"/>
    <property type="evidence" value="ECO:0007669"/>
    <property type="project" value="UniProtKB-KW"/>
</dbReference>
<evidence type="ECO:0000313" key="5">
    <source>
        <dbReference type="Proteomes" id="UP001221189"/>
    </source>
</evidence>
<dbReference type="Proteomes" id="UP001221189">
    <property type="component" value="Unassembled WGS sequence"/>
</dbReference>
<dbReference type="InterPro" id="IPR005467">
    <property type="entry name" value="His_kinase_dom"/>
</dbReference>
<feature type="domain" description="Histidine kinase" evidence="3">
    <location>
        <begin position="95"/>
        <end position="327"/>
    </location>
</feature>
<accession>A0ABT5KKR8</accession>
<keyword evidence="5" id="KW-1185">Reference proteome</keyword>
<name>A0ABT5KKR8_9BURK</name>
<dbReference type="SMART" id="SM00387">
    <property type="entry name" value="HATPase_c"/>
    <property type="match status" value="1"/>
</dbReference>
<organism evidence="4 5">
    <name type="scientific">Roseateles albus</name>
    <dbReference type="NCBI Taxonomy" id="2987525"/>
    <lineage>
        <taxon>Bacteria</taxon>
        <taxon>Pseudomonadati</taxon>
        <taxon>Pseudomonadota</taxon>
        <taxon>Betaproteobacteria</taxon>
        <taxon>Burkholderiales</taxon>
        <taxon>Sphaerotilaceae</taxon>
        <taxon>Roseateles</taxon>
    </lineage>
</organism>